<protein>
    <recommendedName>
        <fullName evidence="5">Translation initiation factor IF-2</fullName>
    </recommendedName>
</protein>
<comment type="caution">
    <text evidence="3">The sequence shown here is derived from an EMBL/GenBank/DDBJ whole genome shotgun (WGS) entry which is preliminary data.</text>
</comment>
<evidence type="ECO:0008006" key="5">
    <source>
        <dbReference type="Google" id="ProtNLM"/>
    </source>
</evidence>
<evidence type="ECO:0000256" key="2">
    <source>
        <dbReference type="SAM" id="SignalP"/>
    </source>
</evidence>
<proteinExistence type="predicted"/>
<feature type="compositionally biased region" description="Gly residues" evidence="1">
    <location>
        <begin position="64"/>
        <end position="74"/>
    </location>
</feature>
<feature type="compositionally biased region" description="Basic and acidic residues" evidence="1">
    <location>
        <begin position="128"/>
        <end position="137"/>
    </location>
</feature>
<accession>A0ABM8WM63</accession>
<reference evidence="3 4" key="1">
    <citation type="submission" date="2021-08" db="EMBL/GenBank/DDBJ databases">
        <authorList>
            <person name="Peeters C."/>
        </authorList>
    </citation>
    <scope>NUCLEOTIDE SEQUENCE [LARGE SCALE GENOMIC DNA]</scope>
    <source>
        <strain evidence="3 4">LMG 21510</strain>
    </source>
</reference>
<dbReference type="EMBL" id="CAJZAH010000001">
    <property type="protein sequence ID" value="CAG9168457.1"/>
    <property type="molecule type" value="Genomic_DNA"/>
</dbReference>
<sequence>MRRQTPWILPLAVAAALAAGTAAAQPAGVRTDDERGSTTGTSPVPKDVKRPGTSAASETRSNPGGLGSAATGGPGPGPGSPDPRGVPSARPATTTPSASDAKAQAPDAPGLKGRERSPARTGGASIDQTREPNTKAD</sequence>
<gene>
    <name evidence="3" type="ORF">LMG21510_01080</name>
</gene>
<evidence type="ECO:0000256" key="1">
    <source>
        <dbReference type="SAM" id="MobiDB-lite"/>
    </source>
</evidence>
<feature type="compositionally biased region" description="Low complexity" evidence="1">
    <location>
        <begin position="18"/>
        <end position="29"/>
    </location>
</feature>
<dbReference type="RefSeq" id="WP_224040144.1">
    <property type="nucleotide sequence ID" value="NZ_CAJZAH010000001.1"/>
</dbReference>
<evidence type="ECO:0000313" key="3">
    <source>
        <dbReference type="EMBL" id="CAG9168457.1"/>
    </source>
</evidence>
<name>A0ABM8WM63_9BURK</name>
<feature type="region of interest" description="Disordered" evidence="1">
    <location>
        <begin position="18"/>
        <end position="137"/>
    </location>
</feature>
<keyword evidence="4" id="KW-1185">Reference proteome</keyword>
<keyword evidence="2" id="KW-0732">Signal</keyword>
<organism evidence="3 4">
    <name type="scientific">Cupriavidus respiraculi</name>
    <dbReference type="NCBI Taxonomy" id="195930"/>
    <lineage>
        <taxon>Bacteria</taxon>
        <taxon>Pseudomonadati</taxon>
        <taxon>Pseudomonadota</taxon>
        <taxon>Betaproteobacteria</taxon>
        <taxon>Burkholderiales</taxon>
        <taxon>Burkholderiaceae</taxon>
        <taxon>Cupriavidus</taxon>
    </lineage>
</organism>
<evidence type="ECO:0000313" key="4">
    <source>
        <dbReference type="Proteomes" id="UP000721236"/>
    </source>
</evidence>
<feature type="chain" id="PRO_5046883932" description="Translation initiation factor IF-2" evidence="2">
    <location>
        <begin position="25"/>
        <end position="137"/>
    </location>
</feature>
<dbReference type="Proteomes" id="UP000721236">
    <property type="component" value="Unassembled WGS sequence"/>
</dbReference>
<feature type="signal peptide" evidence="2">
    <location>
        <begin position="1"/>
        <end position="24"/>
    </location>
</feature>